<evidence type="ECO:0000256" key="1">
    <source>
        <dbReference type="SAM" id="MobiDB-lite"/>
    </source>
</evidence>
<evidence type="ECO:0000313" key="2">
    <source>
        <dbReference type="EMBL" id="GCB84237.1"/>
    </source>
</evidence>
<organism evidence="2 3">
    <name type="scientific">Scyliorhinus torazame</name>
    <name type="common">Cloudy catshark</name>
    <name type="synonym">Catulus torazame</name>
    <dbReference type="NCBI Taxonomy" id="75743"/>
    <lineage>
        <taxon>Eukaryota</taxon>
        <taxon>Metazoa</taxon>
        <taxon>Chordata</taxon>
        <taxon>Craniata</taxon>
        <taxon>Vertebrata</taxon>
        <taxon>Chondrichthyes</taxon>
        <taxon>Elasmobranchii</taxon>
        <taxon>Galeomorphii</taxon>
        <taxon>Galeoidea</taxon>
        <taxon>Carcharhiniformes</taxon>
        <taxon>Scyliorhinidae</taxon>
        <taxon>Scyliorhinus</taxon>
    </lineage>
</organism>
<proteinExistence type="predicted"/>
<dbReference type="AlphaFoldDB" id="A0A401QG04"/>
<gene>
    <name evidence="2" type="ORF">scyTo_0024933</name>
</gene>
<sequence length="144" mass="16043">MKRALKEPITVPQTGFLQTDLSQNNTVVYGMPSDYMKQQFNSYSLPQLLPRQLVPFPSEQRHSPVPVYPGLGKFQSTAIKSGLQYTNQYVNFSIKKEAIALSSGARARANEDPADFLKSQHPNATRLTPENPVSAWPLPARNAI</sequence>
<evidence type="ECO:0000313" key="3">
    <source>
        <dbReference type="Proteomes" id="UP000288216"/>
    </source>
</evidence>
<dbReference type="Proteomes" id="UP000288216">
    <property type="component" value="Unassembled WGS sequence"/>
</dbReference>
<reference evidence="2 3" key="1">
    <citation type="journal article" date="2018" name="Nat. Ecol. Evol.">
        <title>Shark genomes provide insights into elasmobranch evolution and the origin of vertebrates.</title>
        <authorList>
            <person name="Hara Y"/>
            <person name="Yamaguchi K"/>
            <person name="Onimaru K"/>
            <person name="Kadota M"/>
            <person name="Koyanagi M"/>
            <person name="Keeley SD"/>
            <person name="Tatsumi K"/>
            <person name="Tanaka K"/>
            <person name="Motone F"/>
            <person name="Kageyama Y"/>
            <person name="Nozu R"/>
            <person name="Adachi N"/>
            <person name="Nishimura O"/>
            <person name="Nakagawa R"/>
            <person name="Tanegashima C"/>
            <person name="Kiyatake I"/>
            <person name="Matsumoto R"/>
            <person name="Murakumo K"/>
            <person name="Nishida K"/>
            <person name="Terakita A"/>
            <person name="Kuratani S"/>
            <person name="Sato K"/>
            <person name="Hyodo S Kuraku.S."/>
        </authorList>
    </citation>
    <scope>NUCLEOTIDE SEQUENCE [LARGE SCALE GENOMIC DNA]</scope>
</reference>
<protein>
    <submittedName>
        <fullName evidence="2">Uncharacterized protein</fullName>
    </submittedName>
</protein>
<feature type="region of interest" description="Disordered" evidence="1">
    <location>
        <begin position="119"/>
        <end position="144"/>
    </location>
</feature>
<accession>A0A401QG04</accession>
<name>A0A401QG04_SCYTO</name>
<dbReference type="EMBL" id="BFAA01062538">
    <property type="protein sequence ID" value="GCB84237.1"/>
    <property type="molecule type" value="Genomic_DNA"/>
</dbReference>
<dbReference type="OrthoDB" id="6159439at2759"/>
<keyword evidence="3" id="KW-1185">Reference proteome</keyword>
<comment type="caution">
    <text evidence="2">The sequence shown here is derived from an EMBL/GenBank/DDBJ whole genome shotgun (WGS) entry which is preliminary data.</text>
</comment>